<proteinExistence type="inferred from homology"/>
<dbReference type="GO" id="GO:0015562">
    <property type="term" value="F:efflux transmembrane transporter activity"/>
    <property type="evidence" value="ECO:0007669"/>
    <property type="project" value="TreeGrafter"/>
</dbReference>
<dbReference type="InterPro" id="IPR006143">
    <property type="entry name" value="RND_pump_MFP"/>
</dbReference>
<reference evidence="4 5" key="1">
    <citation type="submission" date="2019-12" db="EMBL/GenBank/DDBJ databases">
        <title>Shewanella insulae sp. nov., isolated from a tidal flat.</title>
        <authorList>
            <person name="Yoon J.-H."/>
        </authorList>
    </citation>
    <scope>NUCLEOTIDE SEQUENCE [LARGE SCALE GENOMIC DNA]</scope>
    <source>
        <strain evidence="4 5">JBTF-M18</strain>
    </source>
</reference>
<dbReference type="RefSeq" id="WP_160793384.1">
    <property type="nucleotide sequence ID" value="NZ_WRPA01000001.1"/>
</dbReference>
<dbReference type="GO" id="GO:1990281">
    <property type="term" value="C:efflux pump complex"/>
    <property type="evidence" value="ECO:0007669"/>
    <property type="project" value="TreeGrafter"/>
</dbReference>
<evidence type="ECO:0000313" key="4">
    <source>
        <dbReference type="EMBL" id="MXR67392.1"/>
    </source>
</evidence>
<dbReference type="PANTHER" id="PTHR30469:SF12">
    <property type="entry name" value="MULTIDRUG RESISTANCE PROTEIN MDTA"/>
    <property type="match status" value="1"/>
</dbReference>
<evidence type="ECO:0000259" key="3">
    <source>
        <dbReference type="Pfam" id="PF25917"/>
    </source>
</evidence>
<dbReference type="Gene3D" id="2.40.420.20">
    <property type="match status" value="1"/>
</dbReference>
<dbReference type="Pfam" id="PF25917">
    <property type="entry name" value="BSH_RND"/>
    <property type="match status" value="1"/>
</dbReference>
<evidence type="ECO:0000256" key="2">
    <source>
        <dbReference type="SAM" id="MobiDB-lite"/>
    </source>
</evidence>
<evidence type="ECO:0000313" key="5">
    <source>
        <dbReference type="Proteomes" id="UP000474778"/>
    </source>
</evidence>
<dbReference type="EMBL" id="WRPA01000001">
    <property type="protein sequence ID" value="MXR67392.1"/>
    <property type="molecule type" value="Genomic_DNA"/>
</dbReference>
<name>A0A6L7HT03_9GAMM</name>
<dbReference type="InterPro" id="IPR058625">
    <property type="entry name" value="MdtA-like_BSH"/>
</dbReference>
<dbReference type="SUPFAM" id="SSF111369">
    <property type="entry name" value="HlyD-like secretion proteins"/>
    <property type="match status" value="1"/>
</dbReference>
<comment type="caution">
    <text evidence="4">The sequence shown here is derived from an EMBL/GenBank/DDBJ whole genome shotgun (WGS) entry which is preliminary data.</text>
</comment>
<accession>A0A6L7HT03</accession>
<evidence type="ECO:0000256" key="1">
    <source>
        <dbReference type="ARBA" id="ARBA00009477"/>
    </source>
</evidence>
<dbReference type="Gene3D" id="2.40.50.100">
    <property type="match status" value="1"/>
</dbReference>
<protein>
    <submittedName>
        <fullName evidence="4">Efflux RND transporter periplasmic adaptor subunit</fullName>
    </submittedName>
</protein>
<dbReference type="Gene3D" id="2.40.30.170">
    <property type="match status" value="1"/>
</dbReference>
<dbReference type="NCBIfam" id="TIGR01730">
    <property type="entry name" value="RND_mfp"/>
    <property type="match status" value="1"/>
</dbReference>
<organism evidence="4 5">
    <name type="scientific">Shewanella insulae</name>
    <dbReference type="NCBI Taxonomy" id="2681496"/>
    <lineage>
        <taxon>Bacteria</taxon>
        <taxon>Pseudomonadati</taxon>
        <taxon>Pseudomonadota</taxon>
        <taxon>Gammaproteobacteria</taxon>
        <taxon>Alteromonadales</taxon>
        <taxon>Shewanellaceae</taxon>
        <taxon>Shewanella</taxon>
    </lineage>
</organism>
<sequence>MATVKQFVLPIAVLVLGGGTFAVLASMKKPPEEKPVVDNTPVVAVEIIDKQPMTFTVNSYGVVNAKYETELVSQVTGEIVYLSDAFVRGGFVKKGQVLAKIDPSDYEAALIDAKATVASAKATLVQEKAYGKVAAEEWKRIENGTPTELSLRKPQLAQEVARLNSSEAGLKRATRNLERTVIKAPYDALIESRHIGLGSYVSSGTQLGKLLSTEKAEIRLPLPDKEIRYLDNKGLGAQVMLKGNFAGESKAWRGKIVRSEGVIDNRSRMTYLVAEVLDPYGLKDDKQPLRYGSYITAQIHGSQAQDVTTIARHLVVNDKVAIMTPENTLAFKPVDILRQQGTQVVIGDGLNDGMRLITSALDYPIEGMKLALAGDKPTPTQDEAVAEQLAMEDKE</sequence>
<keyword evidence="5" id="KW-1185">Reference proteome</keyword>
<dbReference type="Proteomes" id="UP000474778">
    <property type="component" value="Unassembled WGS sequence"/>
</dbReference>
<feature type="domain" description="Multidrug resistance protein MdtA-like barrel-sandwich hybrid" evidence="3">
    <location>
        <begin position="70"/>
        <end position="209"/>
    </location>
</feature>
<dbReference type="AlphaFoldDB" id="A0A6L7HT03"/>
<gene>
    <name evidence="4" type="ORF">GNT65_01665</name>
</gene>
<dbReference type="Gene3D" id="1.10.287.470">
    <property type="entry name" value="Helix hairpin bin"/>
    <property type="match status" value="1"/>
</dbReference>
<feature type="region of interest" description="Disordered" evidence="2">
    <location>
        <begin position="376"/>
        <end position="395"/>
    </location>
</feature>
<dbReference type="PANTHER" id="PTHR30469">
    <property type="entry name" value="MULTIDRUG RESISTANCE PROTEIN MDTA"/>
    <property type="match status" value="1"/>
</dbReference>
<comment type="similarity">
    <text evidence="1">Belongs to the membrane fusion protein (MFP) (TC 8.A.1) family.</text>
</comment>